<feature type="compositionally biased region" description="Polar residues" evidence="5">
    <location>
        <begin position="749"/>
        <end position="758"/>
    </location>
</feature>
<dbReference type="SUPFAM" id="SSF49879">
    <property type="entry name" value="SMAD/FHA domain"/>
    <property type="match status" value="1"/>
</dbReference>
<evidence type="ECO:0000259" key="7">
    <source>
        <dbReference type="PROSITE" id="PS50006"/>
    </source>
</evidence>
<dbReference type="PANTHER" id="PTHR46309:SF1">
    <property type="entry name" value="PHD FINGER PROTEIN 12"/>
    <property type="match status" value="1"/>
</dbReference>
<proteinExistence type="predicted"/>
<feature type="compositionally biased region" description="Low complexity" evidence="5">
    <location>
        <begin position="999"/>
        <end position="1023"/>
    </location>
</feature>
<dbReference type="PROSITE" id="PS50016">
    <property type="entry name" value="ZF_PHD_2"/>
    <property type="match status" value="2"/>
</dbReference>
<dbReference type="EMBL" id="JAJSOF020000011">
    <property type="protein sequence ID" value="KAJ4445257.1"/>
    <property type="molecule type" value="Genomic_DNA"/>
</dbReference>
<evidence type="ECO:0000259" key="8">
    <source>
        <dbReference type="PROSITE" id="PS50016"/>
    </source>
</evidence>
<dbReference type="CDD" id="cd15534">
    <property type="entry name" value="PHD2_PHF12_Rco1"/>
    <property type="match status" value="1"/>
</dbReference>
<keyword evidence="2 4" id="KW-0863">Zinc-finger</keyword>
<dbReference type="InterPro" id="IPR019786">
    <property type="entry name" value="Zinc_finger_PHD-type_CS"/>
</dbReference>
<evidence type="ECO:0000313" key="10">
    <source>
        <dbReference type="Proteomes" id="UP001148838"/>
    </source>
</evidence>
<sequence length="1327" mass="145957">MSPGSNTESYPAFAHIGLRENPGKNLNQQIQALIAPPISDEAAKAKKKEGKELHPYYKRPGKGHNHDSCDSCGEGGDLLCCDKCPASFHLQCHDPPLDETDIPMGEWLCHSCRIAANKVEGMVPSSSINMKSEVKLPREVKEVEKFKYLGATVTNINDTWEEIKHRINMGNACYYSVEKLLSSSLLSKNLKVRIYKTVILPVVLYGCETWTLTLREEQRLRVFENKVLRKIFGAKKDEVTGEWRKLHNTELHALHSSPDIIRNIKSRHLRWAGHVAHMGESRNAYRVLVGRPERKRPLGRPRRRWEDNIKMDLREVGYDDREWINFAQDRDQWWAYVRAAINLRLASAITTCRGRLRGKREAAELPTNEKRSRKDESAPFTNPLDVLVKAASAMNPKQFELPREMGMSIPFPGTDKIPGPSKISNRRNSVAKKKPYELDNGLVPLPVKVCFECRKSCRKAPLVACDYCPLLFHQDCLDPPLTSLPSGRWMCPNHPEQYIDRKLLMSCSATERVKLWDRYAGPIDQDAIKVEFFRKAHRKHPPFRFKVKLPPRNRVRVPNAVKEQYRFPPPLLPSLRDILREGEYRTAVEKREERNACDSVDMEKATVEEQEQWLSSVVALQTSIACHMSTQKQQLQKSPNAMENDCAIRKSQLTPVDSDPLSPTNNSCNNSSATSNCNITVTANSVVSTCSSTTNPSVSLLNRNSGNPTRTFIMNGSLQPDPAPCGKVPGLANGPISLLKDKQICTLTNPSQQNGEFKSNNSNISNSNNNNNNNNNNHHHNNNNNNIKEDSSVVSAQCQKTCAGFGGTVIQHNTSNNNSSNNVNNNNNNSISNNNNNNSSGNKCAGGTTNQIVTTKVVKQGSTSILQPRHGCPLTSVVRPQLGKLAVVATTQQTSMASSGTKLVTLRATGKGSPTSNLVVNSFSNKASITTLPNSSAVANLCAQLQAMLGGYVDSELSKLDERLIHLLAYQRLQQLLPSPTTPCTSPTPQPSPSPPTNSFPSLSSSTSSTTSTSPPGSLSSPSAAALHHEPHTVQARAILCPLTGRGLPCSMPYRTLTVGTGADMDVVLVNYGHCNFVSPKHASIFYDETTKHYELLNYSEHGTTVDNVLYSCDFSEKMGPPQPPPGPSKLNPLVKTIREIVDKRRSVRRKMQEADEEATASCMTARSGKYGMLSWLMLYSVITTVIIIIITIIITIAIFINMCYDGYEEEDEKFWKNGELIDCRKCSCRTSSSSLIGGSGAGWEGTALLNHGSYIKFGCLQFVFSIAEFANAAAVAAAAAAAAAAASGSVSNGTKNQNSAESAENCASASTLKHNSGKQDAGEPPS</sequence>
<dbReference type="SMART" id="SM00249">
    <property type="entry name" value="PHD"/>
    <property type="match status" value="2"/>
</dbReference>
<evidence type="ECO:0008006" key="11">
    <source>
        <dbReference type="Google" id="ProtNLM"/>
    </source>
</evidence>
<feature type="compositionally biased region" description="Pro residues" evidence="5">
    <location>
        <begin position="986"/>
        <end position="998"/>
    </location>
</feature>
<feature type="region of interest" description="Disordered" evidence="5">
    <location>
        <begin position="1290"/>
        <end position="1327"/>
    </location>
</feature>
<protein>
    <recommendedName>
        <fullName evidence="11">PHD finger protein 12</fullName>
    </recommendedName>
</protein>
<dbReference type="Proteomes" id="UP001148838">
    <property type="component" value="Unassembled WGS sequence"/>
</dbReference>
<dbReference type="SUPFAM" id="SSF57903">
    <property type="entry name" value="FYVE/PHD zinc finger"/>
    <property type="match status" value="2"/>
</dbReference>
<dbReference type="InterPro" id="IPR008984">
    <property type="entry name" value="SMAD_FHA_dom_sf"/>
</dbReference>
<dbReference type="InterPro" id="IPR038098">
    <property type="entry name" value="PHF12_MRG-bd_sf"/>
</dbReference>
<evidence type="ECO:0000256" key="5">
    <source>
        <dbReference type="SAM" id="MobiDB-lite"/>
    </source>
</evidence>
<dbReference type="PROSITE" id="PS01359">
    <property type="entry name" value="ZF_PHD_1"/>
    <property type="match status" value="1"/>
</dbReference>
<dbReference type="InterPro" id="IPR013083">
    <property type="entry name" value="Znf_RING/FYVE/PHD"/>
</dbReference>
<feature type="compositionally biased region" description="Low complexity" evidence="5">
    <location>
        <begin position="813"/>
        <end position="842"/>
    </location>
</feature>
<feature type="domain" description="FHA" evidence="7">
    <location>
        <begin position="1057"/>
        <end position="1111"/>
    </location>
</feature>
<feature type="domain" description="PHD-type" evidence="8">
    <location>
        <begin position="66"/>
        <end position="115"/>
    </location>
</feature>
<dbReference type="Pfam" id="PF16737">
    <property type="entry name" value="PHF12_MRG_bd"/>
    <property type="match status" value="1"/>
</dbReference>
<dbReference type="InterPro" id="IPR000253">
    <property type="entry name" value="FHA_dom"/>
</dbReference>
<keyword evidence="6" id="KW-0812">Transmembrane</keyword>
<name>A0ABQ8TFY6_PERAM</name>
<keyword evidence="3" id="KW-0862">Zinc</keyword>
<evidence type="ECO:0000313" key="9">
    <source>
        <dbReference type="EMBL" id="KAJ4445257.1"/>
    </source>
</evidence>
<keyword evidence="6" id="KW-0472">Membrane</keyword>
<feature type="compositionally biased region" description="Low complexity" evidence="5">
    <location>
        <begin position="1299"/>
        <end position="1311"/>
    </location>
</feature>
<feature type="domain" description="PHD-type" evidence="8">
    <location>
        <begin position="447"/>
        <end position="497"/>
    </location>
</feature>
<dbReference type="Pfam" id="PF00628">
    <property type="entry name" value="PHD"/>
    <property type="match status" value="2"/>
</dbReference>
<dbReference type="Gene3D" id="3.30.40.10">
    <property type="entry name" value="Zinc/RING finger domain, C3HC4 (zinc finger)"/>
    <property type="match status" value="2"/>
</dbReference>
<feature type="transmembrane region" description="Helical" evidence="6">
    <location>
        <begin position="1173"/>
        <end position="1201"/>
    </location>
</feature>
<feature type="region of interest" description="Disordered" evidence="5">
    <location>
        <begin position="978"/>
        <end position="1028"/>
    </location>
</feature>
<dbReference type="InterPro" id="IPR011011">
    <property type="entry name" value="Znf_FYVE_PHD"/>
</dbReference>
<dbReference type="InterPro" id="IPR042163">
    <property type="entry name" value="PHF12"/>
</dbReference>
<dbReference type="PANTHER" id="PTHR46309">
    <property type="entry name" value="PHD FINGER PROTEIN 12"/>
    <property type="match status" value="1"/>
</dbReference>
<feature type="compositionally biased region" description="Basic and acidic residues" evidence="5">
    <location>
        <begin position="42"/>
        <end position="55"/>
    </location>
</feature>
<dbReference type="PROSITE" id="PS50006">
    <property type="entry name" value="FHA_DOMAIN"/>
    <property type="match status" value="1"/>
</dbReference>
<evidence type="ECO:0000256" key="6">
    <source>
        <dbReference type="SAM" id="Phobius"/>
    </source>
</evidence>
<keyword evidence="10" id="KW-1185">Reference proteome</keyword>
<feature type="region of interest" description="Disordered" evidence="5">
    <location>
        <begin position="42"/>
        <end position="65"/>
    </location>
</feature>
<evidence type="ECO:0000256" key="2">
    <source>
        <dbReference type="ARBA" id="ARBA00022771"/>
    </source>
</evidence>
<keyword evidence="1" id="KW-0479">Metal-binding</keyword>
<feature type="compositionally biased region" description="Low complexity" evidence="5">
    <location>
        <begin position="759"/>
        <end position="786"/>
    </location>
</feature>
<dbReference type="CDD" id="cd22703">
    <property type="entry name" value="FHA_PHF12"/>
    <property type="match status" value="1"/>
</dbReference>
<reference evidence="9 10" key="1">
    <citation type="journal article" date="2022" name="Allergy">
        <title>Genome assembly and annotation of Periplaneta americana reveal a comprehensive cockroach allergen profile.</title>
        <authorList>
            <person name="Wang L."/>
            <person name="Xiong Q."/>
            <person name="Saelim N."/>
            <person name="Wang L."/>
            <person name="Nong W."/>
            <person name="Wan A.T."/>
            <person name="Shi M."/>
            <person name="Liu X."/>
            <person name="Cao Q."/>
            <person name="Hui J.H.L."/>
            <person name="Sookrung N."/>
            <person name="Leung T.F."/>
            <person name="Tungtrongchitr A."/>
            <person name="Tsui S.K.W."/>
        </authorList>
    </citation>
    <scope>NUCLEOTIDE SEQUENCE [LARGE SCALE GENOMIC DNA]</scope>
    <source>
        <strain evidence="9">PWHHKU_190912</strain>
    </source>
</reference>
<feature type="compositionally biased region" description="Basic and acidic residues" evidence="5">
    <location>
        <begin position="360"/>
        <end position="377"/>
    </location>
</feature>
<organism evidence="9 10">
    <name type="scientific">Periplaneta americana</name>
    <name type="common">American cockroach</name>
    <name type="synonym">Blatta americana</name>
    <dbReference type="NCBI Taxonomy" id="6978"/>
    <lineage>
        <taxon>Eukaryota</taxon>
        <taxon>Metazoa</taxon>
        <taxon>Ecdysozoa</taxon>
        <taxon>Arthropoda</taxon>
        <taxon>Hexapoda</taxon>
        <taxon>Insecta</taxon>
        <taxon>Pterygota</taxon>
        <taxon>Neoptera</taxon>
        <taxon>Polyneoptera</taxon>
        <taxon>Dictyoptera</taxon>
        <taxon>Blattodea</taxon>
        <taxon>Blattoidea</taxon>
        <taxon>Blattidae</taxon>
        <taxon>Blattinae</taxon>
        <taxon>Periplaneta</taxon>
    </lineage>
</organism>
<feature type="compositionally biased region" description="Low complexity" evidence="5">
    <location>
        <begin position="664"/>
        <end position="673"/>
    </location>
</feature>
<feature type="region of interest" description="Disordered" evidence="5">
    <location>
        <begin position="360"/>
        <end position="379"/>
    </location>
</feature>
<accession>A0ABQ8TFY6</accession>
<evidence type="ECO:0000256" key="4">
    <source>
        <dbReference type="PROSITE-ProRule" id="PRU00146"/>
    </source>
</evidence>
<evidence type="ECO:0000256" key="3">
    <source>
        <dbReference type="ARBA" id="ARBA00022833"/>
    </source>
</evidence>
<keyword evidence="6" id="KW-1133">Transmembrane helix</keyword>
<dbReference type="CDD" id="cd15533">
    <property type="entry name" value="PHD1_PHF12"/>
    <property type="match status" value="1"/>
</dbReference>
<evidence type="ECO:0000256" key="1">
    <source>
        <dbReference type="ARBA" id="ARBA00022723"/>
    </source>
</evidence>
<feature type="region of interest" description="Disordered" evidence="5">
    <location>
        <begin position="813"/>
        <end position="847"/>
    </location>
</feature>
<dbReference type="InterPro" id="IPR019787">
    <property type="entry name" value="Znf_PHD-finger"/>
</dbReference>
<feature type="region of interest" description="Disordered" evidence="5">
    <location>
        <begin position="749"/>
        <end position="791"/>
    </location>
</feature>
<feature type="region of interest" description="Disordered" evidence="5">
    <location>
        <begin position="653"/>
        <end position="673"/>
    </location>
</feature>
<comment type="caution">
    <text evidence="9">The sequence shown here is derived from an EMBL/GenBank/DDBJ whole genome shotgun (WGS) entry which is preliminary data.</text>
</comment>
<dbReference type="InterPro" id="IPR001965">
    <property type="entry name" value="Znf_PHD"/>
</dbReference>
<gene>
    <name evidence="9" type="ORF">ANN_07058</name>
</gene>
<dbReference type="InterPro" id="IPR031966">
    <property type="entry name" value="PHF12_MRG-bd"/>
</dbReference>
<dbReference type="Gene3D" id="6.10.20.60">
    <property type="entry name" value="PHD finger protein 12"/>
    <property type="match status" value="1"/>
</dbReference>